<protein>
    <submittedName>
        <fullName evidence="1">Uncharacterized protein</fullName>
    </submittedName>
</protein>
<sequence length="376" mass="42437">MKRSHTAANLDSHDKETCDCQVCARARQRNVSTRSKDWWQDDCFVMVHVDCTLYKLYKGQLSENSDFFKRLFEEDTAKCTTVDGCVVYTINKEVTSDDFEAVLECINKGIRYAFSLPSFTKLVSIFRAASALSFPEPLAFARRAIEAMWSSDLDKVTDLPLQDAPTVLQLAKKYDLSLDVRKRALYEILRQEDYGIEAKWYTAHSPFAPELPTATVNGIPSAKVPSSSSSSFIASTDLFILIVARKRVASMWYTTTESPRGIADSCQNAINGCLAPSEHPVLWNKVVKTYNMCKVGLIDPLKGLQRIREFDWKGEGYYCDSCVAALKKWCADEQVRVWRLLGEWFHNPVELYGGHVPGSEVTERETGSAVSKSEHD</sequence>
<evidence type="ECO:0000313" key="2">
    <source>
        <dbReference type="Proteomes" id="UP001055072"/>
    </source>
</evidence>
<dbReference type="Proteomes" id="UP001055072">
    <property type="component" value="Unassembled WGS sequence"/>
</dbReference>
<evidence type="ECO:0000313" key="1">
    <source>
        <dbReference type="EMBL" id="KAI0085308.1"/>
    </source>
</evidence>
<keyword evidence="2" id="KW-1185">Reference proteome</keyword>
<gene>
    <name evidence="1" type="ORF">BDY19DRAFT_966513</name>
</gene>
<reference evidence="1" key="1">
    <citation type="journal article" date="2021" name="Environ. Microbiol.">
        <title>Gene family expansions and transcriptome signatures uncover fungal adaptations to wood decay.</title>
        <authorList>
            <person name="Hage H."/>
            <person name="Miyauchi S."/>
            <person name="Viragh M."/>
            <person name="Drula E."/>
            <person name="Min B."/>
            <person name="Chaduli D."/>
            <person name="Navarro D."/>
            <person name="Favel A."/>
            <person name="Norest M."/>
            <person name="Lesage-Meessen L."/>
            <person name="Balint B."/>
            <person name="Merenyi Z."/>
            <person name="de Eugenio L."/>
            <person name="Morin E."/>
            <person name="Martinez A.T."/>
            <person name="Baldrian P."/>
            <person name="Stursova M."/>
            <person name="Martinez M.J."/>
            <person name="Novotny C."/>
            <person name="Magnuson J.K."/>
            <person name="Spatafora J.W."/>
            <person name="Maurice S."/>
            <person name="Pangilinan J."/>
            <person name="Andreopoulos W."/>
            <person name="LaButti K."/>
            <person name="Hundley H."/>
            <person name="Na H."/>
            <person name="Kuo A."/>
            <person name="Barry K."/>
            <person name="Lipzen A."/>
            <person name="Henrissat B."/>
            <person name="Riley R."/>
            <person name="Ahrendt S."/>
            <person name="Nagy L.G."/>
            <person name="Grigoriev I.V."/>
            <person name="Martin F."/>
            <person name="Rosso M.N."/>
        </authorList>
    </citation>
    <scope>NUCLEOTIDE SEQUENCE</scope>
    <source>
        <strain evidence="1">CBS 384.51</strain>
    </source>
</reference>
<accession>A0ACB8TTF5</accession>
<comment type="caution">
    <text evidence="1">The sequence shown here is derived from an EMBL/GenBank/DDBJ whole genome shotgun (WGS) entry which is preliminary data.</text>
</comment>
<proteinExistence type="predicted"/>
<name>A0ACB8TTF5_9APHY</name>
<dbReference type="EMBL" id="MU274932">
    <property type="protein sequence ID" value="KAI0085308.1"/>
    <property type="molecule type" value="Genomic_DNA"/>
</dbReference>
<organism evidence="1 2">
    <name type="scientific">Irpex rosettiformis</name>
    <dbReference type="NCBI Taxonomy" id="378272"/>
    <lineage>
        <taxon>Eukaryota</taxon>
        <taxon>Fungi</taxon>
        <taxon>Dikarya</taxon>
        <taxon>Basidiomycota</taxon>
        <taxon>Agaricomycotina</taxon>
        <taxon>Agaricomycetes</taxon>
        <taxon>Polyporales</taxon>
        <taxon>Irpicaceae</taxon>
        <taxon>Irpex</taxon>
    </lineage>
</organism>